<dbReference type="RefSeq" id="WP_008603117.1">
    <property type="nucleotide sequence ID" value="NZ_AMRV01000008.1"/>
</dbReference>
<protein>
    <submittedName>
        <fullName evidence="5">Oxidoreductase, short-chain dehydrogenase/reductase family</fullName>
    </submittedName>
</protein>
<evidence type="ECO:0000313" key="5">
    <source>
        <dbReference type="EMBL" id="EMD82319.1"/>
    </source>
</evidence>
<comment type="caution">
    <text evidence="5">The sequence shown here is derived from an EMBL/GenBank/DDBJ whole genome shotgun (WGS) entry which is preliminary data.</text>
</comment>
<dbReference type="EMBL" id="AMRV01000008">
    <property type="protein sequence ID" value="EMD82319.1"/>
    <property type="molecule type" value="Genomic_DNA"/>
</dbReference>
<dbReference type="NCBIfam" id="NF005495">
    <property type="entry name" value="PRK07109.1"/>
    <property type="match status" value="1"/>
</dbReference>
<dbReference type="Gene3D" id="3.40.50.720">
    <property type="entry name" value="NAD(P)-binding Rossmann-like Domain"/>
    <property type="match status" value="1"/>
</dbReference>
<evidence type="ECO:0000256" key="2">
    <source>
        <dbReference type="ARBA" id="ARBA00023002"/>
    </source>
</evidence>
<dbReference type="PRINTS" id="PR00080">
    <property type="entry name" value="SDRFAMILY"/>
</dbReference>
<reference evidence="5 6" key="1">
    <citation type="journal article" date="2013" name="Genome Announc.">
        <title>Draft Genome Sequence of Strain JLT2015T, Belonging to the Family Sphingomonadaceae of the Alphaproteobacteria.</title>
        <authorList>
            <person name="Tang K."/>
            <person name="Liu K."/>
            <person name="Li S."/>
            <person name="Jiao N."/>
        </authorList>
    </citation>
    <scope>NUCLEOTIDE SEQUENCE [LARGE SCALE GENOMIC DNA]</scope>
    <source>
        <strain evidence="5 6">JLT2015</strain>
    </source>
</reference>
<dbReference type="GO" id="GO:0016491">
    <property type="term" value="F:oxidoreductase activity"/>
    <property type="evidence" value="ECO:0007669"/>
    <property type="project" value="UniProtKB-KW"/>
</dbReference>
<keyword evidence="6" id="KW-1185">Reference proteome</keyword>
<comment type="similarity">
    <text evidence="1 3">Belongs to the short-chain dehydrogenases/reductases (SDR) family.</text>
</comment>
<dbReference type="PANTHER" id="PTHR44196">
    <property type="entry name" value="DEHYDROGENASE/REDUCTASE SDR FAMILY MEMBER 7B"/>
    <property type="match status" value="1"/>
</dbReference>
<evidence type="ECO:0000256" key="3">
    <source>
        <dbReference type="RuleBase" id="RU000363"/>
    </source>
</evidence>
<accession>M2T717</accession>
<keyword evidence="2" id="KW-0560">Oxidoreductase</keyword>
<dbReference type="InterPro" id="IPR002347">
    <property type="entry name" value="SDR_fam"/>
</dbReference>
<dbReference type="OrthoDB" id="9781689at2"/>
<dbReference type="GO" id="GO:0016020">
    <property type="term" value="C:membrane"/>
    <property type="evidence" value="ECO:0007669"/>
    <property type="project" value="TreeGrafter"/>
</dbReference>
<organism evidence="5 6">
    <name type="scientific">Pacificimonas flava</name>
    <dbReference type="NCBI Taxonomy" id="1234595"/>
    <lineage>
        <taxon>Bacteria</taxon>
        <taxon>Pseudomonadati</taxon>
        <taxon>Pseudomonadota</taxon>
        <taxon>Alphaproteobacteria</taxon>
        <taxon>Sphingomonadales</taxon>
        <taxon>Sphingosinicellaceae</taxon>
        <taxon>Pacificimonas</taxon>
    </lineage>
</organism>
<dbReference type="Pfam" id="PF00106">
    <property type="entry name" value="adh_short"/>
    <property type="match status" value="1"/>
</dbReference>
<feature type="compositionally biased region" description="Basic and acidic residues" evidence="4">
    <location>
        <begin position="278"/>
        <end position="296"/>
    </location>
</feature>
<dbReference type="PANTHER" id="PTHR44196:SF1">
    <property type="entry name" value="DEHYDROGENASE_REDUCTASE SDR FAMILY MEMBER 7B"/>
    <property type="match status" value="1"/>
</dbReference>
<feature type="region of interest" description="Disordered" evidence="4">
    <location>
        <begin position="266"/>
        <end position="296"/>
    </location>
</feature>
<evidence type="ECO:0000256" key="1">
    <source>
        <dbReference type="ARBA" id="ARBA00006484"/>
    </source>
</evidence>
<name>M2T717_9SPHN</name>
<dbReference type="InterPro" id="IPR036291">
    <property type="entry name" value="NAD(P)-bd_dom_sf"/>
</dbReference>
<sequence>MFSNHKALSDQTIVITGASSGIGLATAYRAADAGANVVLSARNAEALADAARSIESRGGEAAWVAVDIGEPDAAERIGACAQERFGGFDSWVNNAAAAMFAPLLKTDMDEHRRIFDTGYFGLVSASQYAARKLKDRGGAIINVGSVLSERSVPIQGAYSAMKHAVAGFTEALRMELEAEDAPISVTLIKPNGMQTPYPEHAHSELDKPPRIPPVVYDPRLVAKAICHACAHPKRDITVGGQGLVLTKGGNIAPRLMDKVMETFFGESGQTDETPARPGMRDNLFEPRRDGSVDGNKDHYVRRTSLALEAQLHPWRTAAIAGGAALLGAAALKRRNHAHASGRPSFGSDRGSGDGARRGNGAHQPDGRDSSAQYQAGIADEQMVPERASSPA</sequence>
<evidence type="ECO:0000313" key="6">
    <source>
        <dbReference type="Proteomes" id="UP000011717"/>
    </source>
</evidence>
<evidence type="ECO:0000256" key="4">
    <source>
        <dbReference type="SAM" id="MobiDB-lite"/>
    </source>
</evidence>
<feature type="region of interest" description="Disordered" evidence="4">
    <location>
        <begin position="337"/>
        <end position="391"/>
    </location>
</feature>
<dbReference type="PRINTS" id="PR00081">
    <property type="entry name" value="GDHRDH"/>
</dbReference>
<dbReference type="SUPFAM" id="SSF51735">
    <property type="entry name" value="NAD(P)-binding Rossmann-fold domains"/>
    <property type="match status" value="1"/>
</dbReference>
<dbReference type="Proteomes" id="UP000011717">
    <property type="component" value="Unassembled WGS sequence"/>
</dbReference>
<gene>
    <name evidence="5" type="ORF">C725_2357</name>
</gene>
<dbReference type="AlphaFoldDB" id="M2T717"/>
<proteinExistence type="inferred from homology"/>